<dbReference type="Proteomes" id="UP000281553">
    <property type="component" value="Unassembled WGS sequence"/>
</dbReference>
<evidence type="ECO:0000313" key="2">
    <source>
        <dbReference type="Proteomes" id="UP000281553"/>
    </source>
</evidence>
<evidence type="ECO:0000313" key="1">
    <source>
        <dbReference type="EMBL" id="VDN40293.1"/>
    </source>
</evidence>
<organism evidence="1 2">
    <name type="scientific">Dibothriocephalus latus</name>
    <name type="common">Fish tapeworm</name>
    <name type="synonym">Diphyllobothrium latum</name>
    <dbReference type="NCBI Taxonomy" id="60516"/>
    <lineage>
        <taxon>Eukaryota</taxon>
        <taxon>Metazoa</taxon>
        <taxon>Spiralia</taxon>
        <taxon>Lophotrochozoa</taxon>
        <taxon>Platyhelminthes</taxon>
        <taxon>Cestoda</taxon>
        <taxon>Eucestoda</taxon>
        <taxon>Diphyllobothriidea</taxon>
        <taxon>Diphyllobothriidae</taxon>
        <taxon>Dibothriocephalus</taxon>
    </lineage>
</organism>
<gene>
    <name evidence="1" type="ORF">DILT_LOCUS18200</name>
</gene>
<dbReference type="AlphaFoldDB" id="A0A3P7NSQ9"/>
<dbReference type="EMBL" id="UYRU01098206">
    <property type="protein sequence ID" value="VDN40293.1"/>
    <property type="molecule type" value="Genomic_DNA"/>
</dbReference>
<name>A0A3P7NSQ9_DIBLA</name>
<keyword evidence="2" id="KW-1185">Reference proteome</keyword>
<sequence>MLLGIFVNYAQEKNNPDGRILKLDDEYADTKSTLENHINELSGLVRILQTKNQNAVDHGKFLSVFYHLLLTCVFPLQIRKFLSKKQAFDF</sequence>
<reference evidence="1 2" key="1">
    <citation type="submission" date="2018-11" db="EMBL/GenBank/DDBJ databases">
        <authorList>
            <consortium name="Pathogen Informatics"/>
        </authorList>
    </citation>
    <scope>NUCLEOTIDE SEQUENCE [LARGE SCALE GENOMIC DNA]</scope>
</reference>
<protein>
    <submittedName>
        <fullName evidence="1">Uncharacterized protein</fullName>
    </submittedName>
</protein>
<proteinExistence type="predicted"/>
<accession>A0A3P7NSQ9</accession>